<evidence type="ECO:0000256" key="1">
    <source>
        <dbReference type="SAM" id="MobiDB-lite"/>
    </source>
</evidence>
<keyword evidence="3" id="KW-1185">Reference proteome</keyword>
<accession>A0A2P4NLF5</accession>
<dbReference type="EMBL" id="AUPC02000833">
    <property type="protein sequence ID" value="POG53973.1"/>
    <property type="molecule type" value="Genomic_DNA"/>
</dbReference>
<protein>
    <submittedName>
        <fullName evidence="2">Uncharacterized protein</fullName>
    </submittedName>
</protein>
<dbReference type="Proteomes" id="UP000018888">
    <property type="component" value="Unassembled WGS sequence"/>
</dbReference>
<dbReference type="AlphaFoldDB" id="A0A2P4NLF5"/>
<gene>
    <name evidence="2" type="ORF">GLOIN_2v1740126</name>
</gene>
<comment type="caution">
    <text evidence="2">The sequence shown here is derived from an EMBL/GenBank/DDBJ whole genome shotgun (WGS) entry which is preliminary data.</text>
</comment>
<proteinExistence type="predicted"/>
<evidence type="ECO:0000313" key="3">
    <source>
        <dbReference type="Proteomes" id="UP000018888"/>
    </source>
</evidence>
<organism evidence="2 3">
    <name type="scientific">Rhizophagus irregularis (strain DAOM 181602 / DAOM 197198 / MUCL 43194)</name>
    <name type="common">Arbuscular mycorrhizal fungus</name>
    <name type="synonym">Glomus intraradices</name>
    <dbReference type="NCBI Taxonomy" id="747089"/>
    <lineage>
        <taxon>Eukaryota</taxon>
        <taxon>Fungi</taxon>
        <taxon>Fungi incertae sedis</taxon>
        <taxon>Mucoromycota</taxon>
        <taxon>Glomeromycotina</taxon>
        <taxon>Glomeromycetes</taxon>
        <taxon>Glomerales</taxon>
        <taxon>Glomeraceae</taxon>
        <taxon>Rhizophagus</taxon>
    </lineage>
</organism>
<sequence length="73" mass="7900">MLKKVRPGSPATFQFSSLGSSKSSSVLSLPPSFLSSLSSFLLSSPSLLLSSIPFSSLPFSTTDFLNYFGREFR</sequence>
<reference evidence="2 3" key="1">
    <citation type="journal article" date="2013" name="Proc. Natl. Acad. Sci. U.S.A.">
        <title>Genome of an arbuscular mycorrhizal fungus provides insight into the oldest plant symbiosis.</title>
        <authorList>
            <person name="Tisserant E."/>
            <person name="Malbreil M."/>
            <person name="Kuo A."/>
            <person name="Kohler A."/>
            <person name="Symeonidi A."/>
            <person name="Balestrini R."/>
            <person name="Charron P."/>
            <person name="Duensing N."/>
            <person name="Frei Dit Frey N."/>
            <person name="Gianinazzi-Pearson V."/>
            <person name="Gilbert L.B."/>
            <person name="Handa Y."/>
            <person name="Herr J.R."/>
            <person name="Hijri M."/>
            <person name="Koul R."/>
            <person name="Kawaguchi M."/>
            <person name="Krajinski F."/>
            <person name="Lammers P.J."/>
            <person name="Masclaux F.G."/>
            <person name="Murat C."/>
            <person name="Morin E."/>
            <person name="Ndikumana S."/>
            <person name="Pagni M."/>
            <person name="Petitpierre D."/>
            <person name="Requena N."/>
            <person name="Rosikiewicz P."/>
            <person name="Riley R."/>
            <person name="Saito K."/>
            <person name="San Clemente H."/>
            <person name="Shapiro H."/>
            <person name="van Tuinen D."/>
            <person name="Becard G."/>
            <person name="Bonfante P."/>
            <person name="Paszkowski U."/>
            <person name="Shachar-Hill Y.Y."/>
            <person name="Tuskan G.A."/>
            <person name="Young P.W."/>
            <person name="Sanders I.R."/>
            <person name="Henrissat B."/>
            <person name="Rensing S.A."/>
            <person name="Grigoriev I.V."/>
            <person name="Corradi N."/>
            <person name="Roux C."/>
            <person name="Martin F."/>
        </authorList>
    </citation>
    <scope>NUCLEOTIDE SEQUENCE [LARGE SCALE GENOMIC DNA]</scope>
    <source>
        <strain evidence="2 3">DAOM 197198</strain>
    </source>
</reference>
<feature type="compositionally biased region" description="Low complexity" evidence="1">
    <location>
        <begin position="15"/>
        <end position="27"/>
    </location>
</feature>
<name>A0A2P4NLF5_RHIID</name>
<feature type="region of interest" description="Disordered" evidence="1">
    <location>
        <begin position="1"/>
        <end position="27"/>
    </location>
</feature>
<reference evidence="2 3" key="2">
    <citation type="journal article" date="2018" name="New Phytol.">
        <title>High intraspecific genome diversity in the model arbuscular mycorrhizal symbiont Rhizophagus irregularis.</title>
        <authorList>
            <person name="Chen E.C.H."/>
            <person name="Morin E."/>
            <person name="Beaudet D."/>
            <person name="Noel J."/>
            <person name="Yildirir G."/>
            <person name="Ndikumana S."/>
            <person name="Charron P."/>
            <person name="St-Onge C."/>
            <person name="Giorgi J."/>
            <person name="Kruger M."/>
            <person name="Marton T."/>
            <person name="Ropars J."/>
            <person name="Grigoriev I.V."/>
            <person name="Hainaut M."/>
            <person name="Henrissat B."/>
            <person name="Roux C."/>
            <person name="Martin F."/>
            <person name="Corradi N."/>
        </authorList>
    </citation>
    <scope>NUCLEOTIDE SEQUENCE [LARGE SCALE GENOMIC DNA]</scope>
    <source>
        <strain evidence="2 3">DAOM 197198</strain>
    </source>
</reference>
<evidence type="ECO:0000313" key="2">
    <source>
        <dbReference type="EMBL" id="POG53973.1"/>
    </source>
</evidence>